<feature type="chain" id="PRO_5045877818" evidence="2">
    <location>
        <begin position="30"/>
        <end position="74"/>
    </location>
</feature>
<evidence type="ECO:0000313" key="3">
    <source>
        <dbReference type="EMBL" id="MCM2394240.1"/>
    </source>
</evidence>
<organism evidence="3 4">
    <name type="scientific">Streptomyces albipurpureus</name>
    <dbReference type="NCBI Taxonomy" id="2897419"/>
    <lineage>
        <taxon>Bacteria</taxon>
        <taxon>Bacillati</taxon>
        <taxon>Actinomycetota</taxon>
        <taxon>Actinomycetes</taxon>
        <taxon>Kitasatosporales</taxon>
        <taxon>Streptomycetaceae</taxon>
        <taxon>Streptomyces</taxon>
    </lineage>
</organism>
<comment type="caution">
    <text evidence="3">The sequence shown here is derived from an EMBL/GenBank/DDBJ whole genome shotgun (WGS) entry which is preliminary data.</text>
</comment>
<feature type="region of interest" description="Disordered" evidence="1">
    <location>
        <begin position="24"/>
        <end position="74"/>
    </location>
</feature>
<dbReference type="RefSeq" id="WP_250924520.1">
    <property type="nucleotide sequence ID" value="NZ_JAMQAW010000104.1"/>
</dbReference>
<evidence type="ECO:0000256" key="2">
    <source>
        <dbReference type="SAM" id="SignalP"/>
    </source>
</evidence>
<evidence type="ECO:0000256" key="1">
    <source>
        <dbReference type="SAM" id="MobiDB-lite"/>
    </source>
</evidence>
<reference evidence="3" key="1">
    <citation type="submission" date="2022-06" db="EMBL/GenBank/DDBJ databases">
        <title>Genome public.</title>
        <authorList>
            <person name="Sun Q."/>
        </authorList>
    </citation>
    <scope>NUCLEOTIDE SEQUENCE</scope>
    <source>
        <strain evidence="3">CWNU-1</strain>
    </source>
</reference>
<proteinExistence type="predicted"/>
<sequence length="74" mass="7347">MRRTRRIILPPLLATLLVSGTGGLAAAHAGPQQHSGHTPSAGAALQAGSPGAITLGDHHAPAPPRHGAVQGQRG</sequence>
<keyword evidence="4" id="KW-1185">Reference proteome</keyword>
<protein>
    <submittedName>
        <fullName evidence="3">Uncharacterized protein</fullName>
    </submittedName>
</protein>
<keyword evidence="2" id="KW-0732">Signal</keyword>
<dbReference type="Proteomes" id="UP001431429">
    <property type="component" value="Unassembled WGS sequence"/>
</dbReference>
<name>A0ABT0V2X4_9ACTN</name>
<feature type="signal peptide" evidence="2">
    <location>
        <begin position="1"/>
        <end position="29"/>
    </location>
</feature>
<evidence type="ECO:0000313" key="4">
    <source>
        <dbReference type="Proteomes" id="UP001431429"/>
    </source>
</evidence>
<dbReference type="EMBL" id="JAMQAW010000104">
    <property type="protein sequence ID" value="MCM2394240.1"/>
    <property type="molecule type" value="Genomic_DNA"/>
</dbReference>
<gene>
    <name evidence="3" type="ORF">NBG84_39245</name>
</gene>
<accession>A0ABT0V2X4</accession>